<dbReference type="Proteomes" id="UP001358417">
    <property type="component" value="Unassembled WGS sequence"/>
</dbReference>
<dbReference type="AlphaFoldDB" id="A0AAV9NHX6"/>
<gene>
    <name evidence="5" type="ORF">LTR84_012474</name>
</gene>
<evidence type="ECO:0000256" key="2">
    <source>
        <dbReference type="SAM" id="MobiDB-lite"/>
    </source>
</evidence>
<dbReference type="InterPro" id="IPR056125">
    <property type="entry name" value="DUF7708"/>
</dbReference>
<reference evidence="5 6" key="1">
    <citation type="submission" date="2023-08" db="EMBL/GenBank/DDBJ databases">
        <title>Black Yeasts Isolated from many extreme environments.</title>
        <authorList>
            <person name="Coleine C."/>
            <person name="Stajich J.E."/>
            <person name="Selbmann L."/>
        </authorList>
    </citation>
    <scope>NUCLEOTIDE SEQUENCE [LARGE SCALE GENOMIC DNA]</scope>
    <source>
        <strain evidence="5 6">CCFEE 5792</strain>
    </source>
</reference>
<feature type="region of interest" description="Disordered" evidence="2">
    <location>
        <begin position="380"/>
        <end position="400"/>
    </location>
</feature>
<proteinExistence type="predicted"/>
<keyword evidence="6" id="KW-1185">Reference proteome</keyword>
<evidence type="ECO:0000313" key="6">
    <source>
        <dbReference type="Proteomes" id="UP001358417"/>
    </source>
</evidence>
<dbReference type="GeneID" id="89980617"/>
<keyword evidence="1" id="KW-0677">Repeat</keyword>
<sequence>MSSSQAHDLMLRPPDDAIQEFIAHNSGMPDPTVLMSAIEDDKQQRHEQEKRQLQAYFSGASAASLEFQFLGNESKQLAEALQRLSPDDPNKVWTFHEFETAVLAAKSKWESKKRLGGGKVQATFHKIMGKFKAHSTLFSVIPKGNQYTSVIYWACSVLVNTSVQHTDTIEELANIMEVVNEAATIVETESKLFPSEIVQQAVAKFYTAVFLLLGDVAIWYTSKSREKFRNSLHDGFHKQFATGLQNIQRMSAVVGRTASLAASAEGRYTRLSIEDLRQELLDERAGLSGTMRVIAQSMSEQFAAHVQRFEEQSRLQHEETRRQILAAVGTQMNSTQASYRKVAETGWDFLRANLKQITHANANSDSTNQLVYAGQRQLDMARDSATKSTSPQNSAPPQSQIFSRSNVAVNVSQLQARMEKLLVYVTRGARILDEPEDVLPISTHERVTVAIGSWLQSSRSSLLYLEYPTITHLIPEISLVAYRIVLSADSLNAPVLSFFCRQSAAPEQGSSSADADPLVGLVYSMTYQILTQIPTLQNQSSIDPNADFNGLNATSWTKALELFAKALELLPPLTLCILDGLEDFERGRESHIVELVNVFRKQLNRSEKTLKVLFTSSARSFGLLGCLSGSEIDIVDSTTRGFGGRGRTLFIV</sequence>
<dbReference type="Pfam" id="PF24809">
    <property type="entry name" value="DUF7708"/>
    <property type="match status" value="1"/>
</dbReference>
<feature type="domain" description="DUF7708" evidence="3">
    <location>
        <begin position="126"/>
        <end position="265"/>
    </location>
</feature>
<feature type="domain" description="Nephrocystin 3-like N-terminal" evidence="4">
    <location>
        <begin position="488"/>
        <end position="616"/>
    </location>
</feature>
<dbReference type="RefSeq" id="XP_064707894.1">
    <property type="nucleotide sequence ID" value="XM_064855994.1"/>
</dbReference>
<comment type="caution">
    <text evidence="5">The sequence shown here is derived from an EMBL/GenBank/DDBJ whole genome shotgun (WGS) entry which is preliminary data.</text>
</comment>
<organism evidence="5 6">
    <name type="scientific">Exophiala bonariae</name>
    <dbReference type="NCBI Taxonomy" id="1690606"/>
    <lineage>
        <taxon>Eukaryota</taxon>
        <taxon>Fungi</taxon>
        <taxon>Dikarya</taxon>
        <taxon>Ascomycota</taxon>
        <taxon>Pezizomycotina</taxon>
        <taxon>Eurotiomycetes</taxon>
        <taxon>Chaetothyriomycetidae</taxon>
        <taxon>Chaetothyriales</taxon>
        <taxon>Herpotrichiellaceae</taxon>
        <taxon>Exophiala</taxon>
    </lineage>
</organism>
<dbReference type="Pfam" id="PF24883">
    <property type="entry name" value="NPHP3_N"/>
    <property type="match status" value="1"/>
</dbReference>
<evidence type="ECO:0000259" key="4">
    <source>
        <dbReference type="Pfam" id="PF24883"/>
    </source>
</evidence>
<evidence type="ECO:0000259" key="3">
    <source>
        <dbReference type="Pfam" id="PF24809"/>
    </source>
</evidence>
<name>A0AAV9NHX6_9EURO</name>
<evidence type="ECO:0000313" key="5">
    <source>
        <dbReference type="EMBL" id="KAK5055924.1"/>
    </source>
</evidence>
<dbReference type="EMBL" id="JAVRRD010000008">
    <property type="protein sequence ID" value="KAK5055924.1"/>
    <property type="molecule type" value="Genomic_DNA"/>
</dbReference>
<dbReference type="InterPro" id="IPR056884">
    <property type="entry name" value="NPHP3-like_N"/>
</dbReference>
<accession>A0AAV9NHX6</accession>
<evidence type="ECO:0000256" key="1">
    <source>
        <dbReference type="ARBA" id="ARBA00022737"/>
    </source>
</evidence>
<feature type="compositionally biased region" description="Polar residues" evidence="2">
    <location>
        <begin position="386"/>
        <end position="400"/>
    </location>
</feature>
<evidence type="ECO:0008006" key="7">
    <source>
        <dbReference type="Google" id="ProtNLM"/>
    </source>
</evidence>
<protein>
    <recommendedName>
        <fullName evidence="7">Fungal STAND N-terminal Goodbye domain-containing protein</fullName>
    </recommendedName>
</protein>